<dbReference type="InterPro" id="IPR011004">
    <property type="entry name" value="Trimer_LpxA-like_sf"/>
</dbReference>
<feature type="domain" description="Maltose/galactoside acetyltransferase" evidence="4">
    <location>
        <begin position="15"/>
        <end position="69"/>
    </location>
</feature>
<proteinExistence type="inferred from homology"/>
<dbReference type="OrthoDB" id="25818at2759"/>
<reference evidence="5 6" key="1">
    <citation type="journal article" date="2017" name="Mycologia">
        <title>Bifiguratus adelaidae, gen. et sp. nov., a new member of Mucoromycotina in endophytic and soil-dwelling habitats.</title>
        <authorList>
            <person name="Torres-Cruz T.J."/>
            <person name="Billingsley Tobias T.L."/>
            <person name="Almatruk M."/>
            <person name="Hesse C."/>
            <person name="Kuske C.R."/>
            <person name="Desiro A."/>
            <person name="Benucci G.M."/>
            <person name="Bonito G."/>
            <person name="Stajich J.E."/>
            <person name="Dunlap C."/>
            <person name="Arnold A.E."/>
            <person name="Porras-Alfaro A."/>
        </authorList>
    </citation>
    <scope>NUCLEOTIDE SEQUENCE [LARGE SCALE GENOMIC DNA]</scope>
    <source>
        <strain evidence="5 6">AZ0501</strain>
    </source>
</reference>
<dbReference type="Gene3D" id="2.160.10.10">
    <property type="entry name" value="Hexapeptide repeat proteins"/>
    <property type="match status" value="1"/>
</dbReference>
<dbReference type="PROSITE" id="PS00101">
    <property type="entry name" value="HEXAPEP_TRANSFERASES"/>
    <property type="match status" value="1"/>
</dbReference>
<dbReference type="FunFam" id="2.160.10.10:FF:000025">
    <property type="entry name" value="Hexapeptide-repeat containing-acetyltransferase"/>
    <property type="match status" value="1"/>
</dbReference>
<dbReference type="InterPro" id="IPR024688">
    <property type="entry name" value="Mac_dom"/>
</dbReference>
<evidence type="ECO:0000256" key="3">
    <source>
        <dbReference type="ARBA" id="ARBA00023315"/>
    </source>
</evidence>
<dbReference type="SMART" id="SM01266">
    <property type="entry name" value="Mac"/>
    <property type="match status" value="1"/>
</dbReference>
<organism evidence="5 6">
    <name type="scientific">Bifiguratus adelaidae</name>
    <dbReference type="NCBI Taxonomy" id="1938954"/>
    <lineage>
        <taxon>Eukaryota</taxon>
        <taxon>Fungi</taxon>
        <taxon>Fungi incertae sedis</taxon>
        <taxon>Mucoromycota</taxon>
        <taxon>Mucoromycotina</taxon>
        <taxon>Endogonomycetes</taxon>
        <taxon>Endogonales</taxon>
        <taxon>Endogonales incertae sedis</taxon>
        <taxon>Bifiguratus</taxon>
    </lineage>
</organism>
<evidence type="ECO:0000313" key="5">
    <source>
        <dbReference type="EMBL" id="OZJ05216.1"/>
    </source>
</evidence>
<evidence type="ECO:0000256" key="1">
    <source>
        <dbReference type="ARBA" id="ARBA00007274"/>
    </source>
</evidence>
<dbReference type="InterPro" id="IPR051159">
    <property type="entry name" value="Hexapeptide_acetyltransf"/>
</dbReference>
<dbReference type="PANTHER" id="PTHR23416:SF23">
    <property type="entry name" value="ACETYLTRANSFERASE C18B11.09C-RELATED"/>
    <property type="match status" value="1"/>
</dbReference>
<dbReference type="PANTHER" id="PTHR23416">
    <property type="entry name" value="SIALIC ACID SYNTHASE-RELATED"/>
    <property type="match status" value="1"/>
</dbReference>
<comment type="similarity">
    <text evidence="1">Belongs to the transferase hexapeptide repeat family.</text>
</comment>
<dbReference type="GO" id="GO:0016407">
    <property type="term" value="F:acetyltransferase activity"/>
    <property type="evidence" value="ECO:0007669"/>
    <property type="project" value="InterPro"/>
</dbReference>
<keyword evidence="2" id="KW-0808">Transferase</keyword>
<protein>
    <recommendedName>
        <fullName evidence="4">Maltose/galactoside acetyltransferase domain-containing protein</fullName>
    </recommendedName>
</protein>
<dbReference type="Pfam" id="PF12464">
    <property type="entry name" value="Mac"/>
    <property type="match status" value="1"/>
</dbReference>
<keyword evidence="6" id="KW-1185">Reference proteome</keyword>
<evidence type="ECO:0000256" key="2">
    <source>
        <dbReference type="ARBA" id="ARBA00022679"/>
    </source>
</evidence>
<dbReference type="CDD" id="cd03357">
    <property type="entry name" value="LbH_MAT_GAT"/>
    <property type="match status" value="1"/>
</dbReference>
<dbReference type="Proteomes" id="UP000242875">
    <property type="component" value="Unassembled WGS sequence"/>
</dbReference>
<dbReference type="InterPro" id="IPR001451">
    <property type="entry name" value="Hexapep"/>
</dbReference>
<dbReference type="AlphaFoldDB" id="A0A261Y3L9"/>
<dbReference type="InterPro" id="IPR018357">
    <property type="entry name" value="Hexapep_transf_CS"/>
</dbReference>
<sequence>MEDAVDPRVPTCAEWKKMVAGEYYDAMDPQLVNARRRAKKLVRAHRDCDDDNDEERRRIAHELFGSVGKNFVMEPPFTCDYGLNTRFGDNCYLNFGCCILDVTSVEIGNNCAFGPYVQIYPPTHPLDPVERDKGLENGKPVKIGNSCWIGGGAIICPGVTIGDGVTVGAGSVVTKDVPSYVVVAGVPAHIIKPLKVPEG</sequence>
<evidence type="ECO:0000313" key="6">
    <source>
        <dbReference type="Proteomes" id="UP000242875"/>
    </source>
</evidence>
<dbReference type="GO" id="GO:0008374">
    <property type="term" value="F:O-acyltransferase activity"/>
    <property type="evidence" value="ECO:0007669"/>
    <property type="project" value="TreeGrafter"/>
</dbReference>
<name>A0A261Y3L9_9FUNG</name>
<dbReference type="SUPFAM" id="SSF51161">
    <property type="entry name" value="Trimeric LpxA-like enzymes"/>
    <property type="match status" value="1"/>
</dbReference>
<dbReference type="Pfam" id="PF00132">
    <property type="entry name" value="Hexapep"/>
    <property type="match status" value="1"/>
</dbReference>
<accession>A0A261Y3L9</accession>
<dbReference type="EMBL" id="MVBO01000020">
    <property type="protein sequence ID" value="OZJ05216.1"/>
    <property type="molecule type" value="Genomic_DNA"/>
</dbReference>
<gene>
    <name evidence="5" type="ORF">BZG36_02459</name>
</gene>
<evidence type="ECO:0000259" key="4">
    <source>
        <dbReference type="SMART" id="SM01266"/>
    </source>
</evidence>
<comment type="caution">
    <text evidence="5">The sequence shown here is derived from an EMBL/GenBank/DDBJ whole genome shotgun (WGS) entry which is preliminary data.</text>
</comment>
<keyword evidence="3" id="KW-0012">Acyltransferase</keyword>